<keyword evidence="2" id="KW-0809">Transit peptide</keyword>
<gene>
    <name evidence="5" type="ORF">SCF082_LOCUS10927</name>
</gene>
<dbReference type="EMBL" id="CAXAMM010006446">
    <property type="protein sequence ID" value="CAK9011057.1"/>
    <property type="molecule type" value="Genomic_DNA"/>
</dbReference>
<keyword evidence="3" id="KW-0812">Transmembrane</keyword>
<comment type="caution">
    <text evidence="5">The sequence shown here is derived from an EMBL/GenBank/DDBJ whole genome shotgun (WGS) entry which is preliminary data.</text>
</comment>
<evidence type="ECO:0000256" key="1">
    <source>
        <dbReference type="ARBA" id="ARBA00007692"/>
    </source>
</evidence>
<dbReference type="SMART" id="SM00733">
    <property type="entry name" value="Mterf"/>
    <property type="match status" value="7"/>
</dbReference>
<evidence type="ECO:0000259" key="4">
    <source>
        <dbReference type="PROSITE" id="PS50222"/>
    </source>
</evidence>
<evidence type="ECO:0000313" key="5">
    <source>
        <dbReference type="EMBL" id="CAK9011057.1"/>
    </source>
</evidence>
<name>A0ABP0J9L5_9DINO</name>
<dbReference type="InterPro" id="IPR003690">
    <property type="entry name" value="MTERF"/>
</dbReference>
<dbReference type="PANTHER" id="PTHR13068">
    <property type="entry name" value="CGI-12 PROTEIN-RELATED"/>
    <property type="match status" value="1"/>
</dbReference>
<dbReference type="PANTHER" id="PTHR13068:SF173">
    <property type="entry name" value="EMB|CAB62602.1"/>
    <property type="match status" value="1"/>
</dbReference>
<feature type="domain" description="EF-hand" evidence="4">
    <location>
        <begin position="94"/>
        <end position="129"/>
    </location>
</feature>
<protein>
    <submittedName>
        <fullName evidence="5">Chloroplastic/mitochondrial (Mitochondrial transcription termination factor 6) (Protein PIGMENT DEFECTIVE 191)</fullName>
    </submittedName>
</protein>
<keyword evidence="3" id="KW-1133">Transmembrane helix</keyword>
<evidence type="ECO:0000256" key="2">
    <source>
        <dbReference type="ARBA" id="ARBA00022946"/>
    </source>
</evidence>
<dbReference type="Gene3D" id="1.10.287.70">
    <property type="match status" value="1"/>
</dbReference>
<dbReference type="InterPro" id="IPR002048">
    <property type="entry name" value="EF_hand_dom"/>
</dbReference>
<dbReference type="Gene3D" id="1.25.70.10">
    <property type="entry name" value="Transcription termination factor 3, mitochondrial"/>
    <property type="match status" value="2"/>
</dbReference>
<dbReference type="InterPro" id="IPR011992">
    <property type="entry name" value="EF-hand-dom_pair"/>
</dbReference>
<dbReference type="PROSITE" id="PS50222">
    <property type="entry name" value="EF_HAND_2"/>
    <property type="match status" value="1"/>
</dbReference>
<dbReference type="InterPro" id="IPR038538">
    <property type="entry name" value="MTERF_sf"/>
</dbReference>
<dbReference type="SUPFAM" id="SSF47473">
    <property type="entry name" value="EF-hand"/>
    <property type="match status" value="1"/>
</dbReference>
<dbReference type="Pfam" id="PF02536">
    <property type="entry name" value="mTERF"/>
    <property type="match status" value="1"/>
</dbReference>
<comment type="similarity">
    <text evidence="1">Belongs to the mTERF family.</text>
</comment>
<feature type="transmembrane region" description="Helical" evidence="3">
    <location>
        <begin position="28"/>
        <end position="55"/>
    </location>
</feature>
<reference evidence="5 6" key="1">
    <citation type="submission" date="2024-02" db="EMBL/GenBank/DDBJ databases">
        <authorList>
            <person name="Chen Y."/>
            <person name="Shah S."/>
            <person name="Dougan E. K."/>
            <person name="Thang M."/>
            <person name="Chan C."/>
        </authorList>
    </citation>
    <scope>NUCLEOTIDE SEQUENCE [LARGE SCALE GENOMIC DNA]</scope>
</reference>
<keyword evidence="6" id="KW-1185">Reference proteome</keyword>
<evidence type="ECO:0000313" key="6">
    <source>
        <dbReference type="Proteomes" id="UP001642464"/>
    </source>
</evidence>
<dbReference type="Proteomes" id="UP001642464">
    <property type="component" value="Unassembled WGS sequence"/>
</dbReference>
<accession>A0ABP0J9L5</accession>
<evidence type="ECO:0000256" key="3">
    <source>
        <dbReference type="SAM" id="Phobius"/>
    </source>
</evidence>
<proteinExistence type="inferred from homology"/>
<keyword evidence="3" id="KW-0472">Membrane</keyword>
<sequence>MDANLFLFQTVIVGDDWGELAVPLIQTYPATACIFVGSFLTIVFGVLNLIMALVVHSFQDNDRASEVEADRRTLANLFAHLETDQSGQSQERDLDDSDLQMLFEMIDWDGRGAIEASDFVSCLSCFAHDSKRTPRFIKYNFMQSMRSQEDLYASGDLCEDRFRDLTLRIEEVFREVKGLKSDACRGPASEDRASSPAWTDTIQTGDKASPDLLLVAEGLTGSALSTGIKGHSLEPDLAVHGALADKDAALFVECDGFWRDVEKEELENDQKKNWHMLLKDPLICCANQSCNAYYTVDHRGYMATRRRAGTAVENFAECGCAYAVEWLLNLGLGKRHIAKARAVSPPILGCSIDQNLKPTVEWLLDLGLDKRQAAKAIAVFPPILGCSIDLNLKPTVEWLLDLGLDERQVAKAIAVSPPILGCSIDPNLKPTAEWLLDLGLDKRQVAKAMAVSPPILGFSAKQNLKPTVERLQKHGRHPANSWAQRRKNLKPIVEWLLDLGLNKRQVAKAVAGFPQICSIEHNVKPTEEWLLGVGLNKMQVGKAVAGFRQVLGYSIEQNLKPNLNGLLGVGLSRKELTNQVASLPQLLGLSIEKNLKTKLALLRSYFRPSELARLVATFSRVFYSCSRLRGRLTIPLLAIEGSQEPSDCPRRPKDLVDLGKLGERQELSGSVEQLVAELEASLLKLKERFAPLERCSASSAAPVTVTPGADRPRLAQQAEWSLVDKAAGEAERRAEKVKAVMRASGDGDGDREVSPKYAKVARKVAGVQQHEGGRVASRELRGTTAFLTALLLSAWGPRGIWLGPSHVGQSVRALTVAMAVGSHLRSVGRLAQKDMEQEREESRLDAVAGSGELPEWLMEATGGVPKERKTEGVDFSGWDYRAAGAVIFALTLLYVGFQGVPLSCRSKLLGTSVHSSLHEPRAGRMEQLERRVARLEELLSEPVTQGSSWECMTCNNVMKFLKALQGEVSTLRRALPMSEEVHAMKEVVNSMQGSVELMRNKTQAMERSLREVNGHIDSSHSSLLDKQTRLENAMGVSLGTELPQLKNDLKGLDRDLRLKQDSWLKEAGMKLQAMQSMPSMLSTLESDFRERTKDLEASIEGKFSKMEGRWAEKCSCFVVEITRLVESKLETKLDVALWEELRIDMEASVSTLREVLRTQRTALEGELKSLRSSVDFRGDEIRALNRELRKLLVRGVEATVEAERGGPETGSYTVVLQ</sequence>
<organism evidence="5 6">
    <name type="scientific">Durusdinium trenchii</name>
    <dbReference type="NCBI Taxonomy" id="1381693"/>
    <lineage>
        <taxon>Eukaryota</taxon>
        <taxon>Sar</taxon>
        <taxon>Alveolata</taxon>
        <taxon>Dinophyceae</taxon>
        <taxon>Suessiales</taxon>
        <taxon>Symbiodiniaceae</taxon>
        <taxon>Durusdinium</taxon>
    </lineage>
</organism>